<dbReference type="GO" id="GO:0006606">
    <property type="term" value="P:protein import into nucleus"/>
    <property type="evidence" value="ECO:0007669"/>
    <property type="project" value="TreeGrafter"/>
</dbReference>
<dbReference type="Pfam" id="PF04603">
    <property type="entry name" value="Mog1"/>
    <property type="match status" value="1"/>
</dbReference>
<dbReference type="GO" id="GO:0005085">
    <property type="term" value="F:guanyl-nucleotide exchange factor activity"/>
    <property type="evidence" value="ECO:0007669"/>
    <property type="project" value="TreeGrafter"/>
</dbReference>
<reference evidence="5" key="1">
    <citation type="submission" date="2025-08" db="UniProtKB">
        <authorList>
            <consortium name="RefSeq"/>
        </authorList>
    </citation>
    <scope>IDENTIFICATION</scope>
    <source>
        <tissue evidence="5">Fruit stalk</tissue>
    </source>
</reference>
<evidence type="ECO:0000313" key="5">
    <source>
        <dbReference type="RefSeq" id="XP_022726889.1"/>
    </source>
</evidence>
<dbReference type="Gene3D" id="3.40.1000.10">
    <property type="entry name" value="Mog1/PsbP, alpha/beta/alpha sandwich"/>
    <property type="match status" value="1"/>
</dbReference>
<dbReference type="InterPro" id="IPR016123">
    <property type="entry name" value="Mog1/PsbP_a/b/a-sand"/>
</dbReference>
<comment type="similarity">
    <text evidence="1">Belongs to the MOG1 family.</text>
</comment>
<evidence type="ECO:0000256" key="1">
    <source>
        <dbReference type="ARBA" id="ARBA00010307"/>
    </source>
</evidence>
<name>A0A6P5XEW1_DURZI</name>
<dbReference type="GO" id="GO:0005634">
    <property type="term" value="C:nucleus"/>
    <property type="evidence" value="ECO:0007669"/>
    <property type="project" value="TreeGrafter"/>
</dbReference>
<accession>A0A6P5XEW1</accession>
<dbReference type="GO" id="GO:0031267">
    <property type="term" value="F:small GTPase binding"/>
    <property type="evidence" value="ECO:0007669"/>
    <property type="project" value="TreeGrafter"/>
</dbReference>
<dbReference type="Proteomes" id="UP000515121">
    <property type="component" value="Unplaced"/>
</dbReference>
<organism evidence="4 5">
    <name type="scientific">Durio zibethinus</name>
    <name type="common">Durian</name>
    <dbReference type="NCBI Taxonomy" id="66656"/>
    <lineage>
        <taxon>Eukaryota</taxon>
        <taxon>Viridiplantae</taxon>
        <taxon>Streptophyta</taxon>
        <taxon>Embryophyta</taxon>
        <taxon>Tracheophyta</taxon>
        <taxon>Spermatophyta</taxon>
        <taxon>Magnoliopsida</taxon>
        <taxon>eudicotyledons</taxon>
        <taxon>Gunneridae</taxon>
        <taxon>Pentapetalae</taxon>
        <taxon>rosids</taxon>
        <taxon>malvids</taxon>
        <taxon>Malvales</taxon>
        <taxon>Malvaceae</taxon>
        <taxon>Helicteroideae</taxon>
        <taxon>Durio</taxon>
    </lineage>
</organism>
<proteinExistence type="inferred from homology"/>
<dbReference type="PANTHER" id="PTHR15837">
    <property type="entry name" value="RAN GUANINE NUCLEOTIDE RELEASE FACTOR"/>
    <property type="match status" value="1"/>
</dbReference>
<evidence type="ECO:0000256" key="2">
    <source>
        <dbReference type="ARBA" id="ARBA00022448"/>
    </source>
</evidence>
<keyword evidence="3" id="KW-0653">Protein transport</keyword>
<dbReference type="AlphaFoldDB" id="A0A6P5XEW1"/>
<evidence type="ECO:0000256" key="3">
    <source>
        <dbReference type="ARBA" id="ARBA00022927"/>
    </source>
</evidence>
<evidence type="ECO:0000313" key="4">
    <source>
        <dbReference type="Proteomes" id="UP000515121"/>
    </source>
</evidence>
<dbReference type="PANTHER" id="PTHR15837:SF0">
    <property type="entry name" value="RAN GUANINE NUCLEOTIDE RELEASE FACTOR"/>
    <property type="match status" value="1"/>
</dbReference>
<dbReference type="InterPro" id="IPR007681">
    <property type="entry name" value="Mog1"/>
</dbReference>
<protein>
    <submittedName>
        <fullName evidence="5">Uncharacterized protein LOC111282869 isoform X3</fullName>
    </submittedName>
</protein>
<gene>
    <name evidence="5" type="primary">LOC111282869</name>
</gene>
<dbReference type="GeneID" id="111282869"/>
<keyword evidence="2" id="KW-0813">Transport</keyword>
<dbReference type="RefSeq" id="XP_022726889.1">
    <property type="nucleotide sequence ID" value="XM_022871154.1"/>
</dbReference>
<dbReference type="SUPFAM" id="SSF55724">
    <property type="entry name" value="Mog1p/PsbP-like"/>
    <property type="match status" value="1"/>
</dbReference>
<keyword evidence="4" id="KW-1185">Reference proteome</keyword>
<sequence length="165" mass="18688">MSADLLSERPLFGGAISTAFPIRFQDVSNIRQVPDHQITSMKLEMMGVLFGFFETLPVNKTVKDSRFLSSQKWLRPLDCVTETFRLLLQLQLAKWYESYRRLFLRDGKEEKRKILSSPLSESASTVGAGLAIPAIQSGFMPMFEVFKLAVTSFKVNDWGLFGPTV</sequence>